<reference evidence="10" key="1">
    <citation type="submission" date="2005-10" db="EMBL/GenBank/DDBJ databases">
        <title>Complete sequence of Pelobacter carbinolicus DSM 2380.</title>
        <authorList>
            <person name="Copeland A."/>
            <person name="Lucas S."/>
            <person name="Lapidus A."/>
            <person name="Barry K."/>
            <person name="Detter J.C."/>
            <person name="Glavina T."/>
            <person name="Hammon N."/>
            <person name="Israni S."/>
            <person name="Pitluck S."/>
            <person name="Chertkov O."/>
            <person name="Schmutz J."/>
            <person name="Larimer F."/>
            <person name="Land M."/>
            <person name="Kyrpides N."/>
            <person name="Ivanova N."/>
            <person name="Richardson P."/>
        </authorList>
    </citation>
    <scope>NUCLEOTIDE SEQUENCE [LARGE SCALE GENOMIC DNA]</scope>
    <source>
        <strain evidence="10">DSM 2380 / NBRC 103641 / GraBd1</strain>
    </source>
</reference>
<keyword evidence="3" id="KW-0520">NAD</keyword>
<keyword evidence="10" id="KW-1185">Reference proteome</keyword>
<evidence type="ECO:0000259" key="6">
    <source>
        <dbReference type="Pfam" id="PF04455"/>
    </source>
</evidence>
<dbReference type="GO" id="GO:0008473">
    <property type="term" value="F:ornithine cyclodeaminase activity"/>
    <property type="evidence" value="ECO:0007669"/>
    <property type="project" value="UniProtKB-EC"/>
</dbReference>
<evidence type="ECO:0000259" key="8">
    <source>
        <dbReference type="Pfam" id="PF21571"/>
    </source>
</evidence>
<dbReference type="InterPro" id="IPR048963">
    <property type="entry name" value="ArgZ/ArgE-like_C_2nd"/>
</dbReference>
<dbReference type="CDD" id="cd12144">
    <property type="entry name" value="SDH_N_domain"/>
    <property type="match status" value="1"/>
</dbReference>
<protein>
    <recommendedName>
        <fullName evidence="5">ornithine cyclodeaminase</fullName>
        <ecNumber evidence="5">4.3.1.12</ecNumber>
    </recommendedName>
</protein>
<evidence type="ECO:0000313" key="10">
    <source>
        <dbReference type="Proteomes" id="UP000002534"/>
    </source>
</evidence>
<dbReference type="Gene3D" id="2.40.420.10">
    <property type="entry name" value="conserved putative lor/sdh protein from methanococcus maripaludis s2 domain"/>
    <property type="match status" value="1"/>
</dbReference>
<dbReference type="KEGG" id="pca:Pcar_2163"/>
<evidence type="ECO:0000313" key="9">
    <source>
        <dbReference type="EMBL" id="ABA89402.1"/>
    </source>
</evidence>
<proteinExistence type="predicted"/>
<evidence type="ECO:0000256" key="2">
    <source>
        <dbReference type="ARBA" id="ARBA00022741"/>
    </source>
</evidence>
<dbReference type="NCBIfam" id="TIGR00300">
    <property type="entry name" value="TIGR00300 family protein"/>
    <property type="match status" value="1"/>
</dbReference>
<evidence type="ECO:0000256" key="3">
    <source>
        <dbReference type="ARBA" id="ARBA00023027"/>
    </source>
</evidence>
<dbReference type="EMBL" id="CP000142">
    <property type="protein sequence ID" value="ABA89402.1"/>
    <property type="molecule type" value="Genomic_DNA"/>
</dbReference>
<dbReference type="RefSeq" id="WP_011341915.1">
    <property type="nucleotide sequence ID" value="NC_007498.2"/>
</dbReference>
<keyword evidence="2" id="KW-0547">Nucleotide-binding</keyword>
<dbReference type="InterPro" id="IPR048964">
    <property type="entry name" value="ArgZ/ArgE-like_C_1st"/>
</dbReference>
<evidence type="ECO:0000256" key="1">
    <source>
        <dbReference type="ARBA" id="ARBA00001911"/>
    </source>
</evidence>
<sequence>MPAQHVKLEGHIIDQPILSRVLDTVERFGGCYEIVELDIGTTRKAESRALLCVKADDEATLQSVLQNLALLGVEPVMPIPAKWEDAPADGVLPDRFYATTNLPTEVFVEGRWLSVTGQEMDLAIVLDESMQRAWTVPMADVRAGQRVVVATEGVRVSYPPRQQDSTGFRFMESAVSAEKPKRPLLQRIVATARRIKAEGGKVLLVGGPAIIHTGAGPVLEKLIRDGWIDVLFAGNALAAHDIEAALYGTSLGVPVEGGPPGGEGHAHHLWAINRIRRAGSIAGAVELGSLTKGVMHACISRSVPFVLAGSIRDDGPLPDVITDTLTAQRAMRSHVQGVGMAIMVGTTLHAIATGNLLPAGVVTVCVDVNPAVVTKLQDRGSRQSLGIVMDAASFLEYLADGLGQR</sequence>
<dbReference type="OrthoDB" id="5386290at2"/>
<accession>Q3A2K5</accession>
<feature type="domain" description="Arginine dihydrolase ArgZ/ArgE-like C-terminal second subdomain" evidence="7">
    <location>
        <begin position="187"/>
        <end position="398"/>
    </location>
</feature>
<feature type="domain" description="LOR/SDH bifunctional enzyme conserved" evidence="6">
    <location>
        <begin position="4"/>
        <end position="101"/>
    </location>
</feature>
<name>Q3A2K5_SYNC1</name>
<dbReference type="eggNOG" id="COG1915">
    <property type="taxonomic scope" value="Bacteria"/>
</dbReference>
<dbReference type="InterPro" id="IPR005239">
    <property type="entry name" value="ArgZ/ArgE-like"/>
</dbReference>
<evidence type="ECO:0000256" key="4">
    <source>
        <dbReference type="ARBA" id="ARBA00023239"/>
    </source>
</evidence>
<dbReference type="Pfam" id="PF21571">
    <property type="entry name" value="ArgZ-like_C_1st"/>
    <property type="match status" value="1"/>
</dbReference>
<gene>
    <name evidence="9" type="ordered locus">Pcar_2163</name>
</gene>
<dbReference type="InterPro" id="IPR007545">
    <property type="entry name" value="LOR/SDH_bifunc_enz_cons_dom"/>
</dbReference>
<reference evidence="9 10" key="2">
    <citation type="journal article" date="2012" name="BMC Genomics">
        <title>The genome of Pelobacter carbinolicus reveals surprising metabolic capabilities and physiological features.</title>
        <authorList>
            <person name="Aklujkar M."/>
            <person name="Haveman S.A."/>
            <person name="Didonato R.Jr."/>
            <person name="Chertkov O."/>
            <person name="Han C.S."/>
            <person name="Land M.L."/>
            <person name="Brown P."/>
            <person name="Lovley D.R."/>
        </authorList>
    </citation>
    <scope>NUCLEOTIDE SEQUENCE [LARGE SCALE GENOMIC DNA]</scope>
    <source>
        <strain evidence="10">DSM 2380 / NBRC 103641 / GraBd1</strain>
    </source>
</reference>
<dbReference type="Pfam" id="PF21570">
    <property type="entry name" value="ArgZ-like_C_2nd"/>
    <property type="match status" value="1"/>
</dbReference>
<dbReference type="Pfam" id="PF04455">
    <property type="entry name" value="Saccharop_dh_N"/>
    <property type="match status" value="1"/>
</dbReference>
<evidence type="ECO:0000259" key="7">
    <source>
        <dbReference type="Pfam" id="PF21570"/>
    </source>
</evidence>
<dbReference type="STRING" id="338963.Pcar_2163"/>
<dbReference type="EC" id="4.3.1.12" evidence="5"/>
<comment type="cofactor">
    <cofactor evidence="1">
        <name>NAD(+)</name>
        <dbReference type="ChEBI" id="CHEBI:57540"/>
    </cofactor>
</comment>
<keyword evidence="4" id="KW-0456">Lyase</keyword>
<dbReference type="Proteomes" id="UP000002534">
    <property type="component" value="Chromosome"/>
</dbReference>
<dbReference type="HOGENOM" id="CLU_056125_0_0_7"/>
<dbReference type="GO" id="GO:0000166">
    <property type="term" value="F:nucleotide binding"/>
    <property type="evidence" value="ECO:0007669"/>
    <property type="project" value="UniProtKB-KW"/>
</dbReference>
<dbReference type="Gene3D" id="3.40.50.10690">
    <property type="entry name" value="putative lor/sdh protein like domains"/>
    <property type="match status" value="1"/>
</dbReference>
<evidence type="ECO:0000256" key="5">
    <source>
        <dbReference type="ARBA" id="ARBA00066346"/>
    </source>
</evidence>
<organism evidence="9 10">
    <name type="scientific">Syntrophotalea carbinolica (strain DSM 2380 / NBRC 103641 / GraBd1)</name>
    <name type="common">Pelobacter carbinolicus</name>
    <dbReference type="NCBI Taxonomy" id="338963"/>
    <lineage>
        <taxon>Bacteria</taxon>
        <taxon>Pseudomonadati</taxon>
        <taxon>Thermodesulfobacteriota</taxon>
        <taxon>Desulfuromonadia</taxon>
        <taxon>Desulfuromonadales</taxon>
        <taxon>Syntrophotaleaceae</taxon>
        <taxon>Syntrophotalea</taxon>
    </lineage>
</organism>
<feature type="domain" description="Arginine dihydrolase ArgZ/ArgE-like C-terminal first subdomain" evidence="8">
    <location>
        <begin position="103"/>
        <end position="182"/>
    </location>
</feature>
<dbReference type="AlphaFoldDB" id="Q3A2K5"/>